<organism evidence="3 4">
    <name type="scientific">Pseudomonas putida</name>
    <name type="common">Arthrobacter siderocapsulatus</name>
    <dbReference type="NCBI Taxonomy" id="303"/>
    <lineage>
        <taxon>Bacteria</taxon>
        <taxon>Pseudomonadati</taxon>
        <taxon>Pseudomonadota</taxon>
        <taxon>Gammaproteobacteria</taxon>
        <taxon>Pseudomonadales</taxon>
        <taxon>Pseudomonadaceae</taxon>
        <taxon>Pseudomonas</taxon>
    </lineage>
</organism>
<dbReference type="PROSITE" id="PS50943">
    <property type="entry name" value="HTH_CROC1"/>
    <property type="match status" value="1"/>
</dbReference>
<dbReference type="OrthoDB" id="9794834at2"/>
<dbReference type="InterPro" id="IPR010982">
    <property type="entry name" value="Lambda_DNA-bd_dom_sf"/>
</dbReference>
<feature type="domain" description="HTH cro/C1-type" evidence="2">
    <location>
        <begin position="12"/>
        <end position="66"/>
    </location>
</feature>
<dbReference type="AlphaFoldDB" id="A0A1Q9R212"/>
<evidence type="ECO:0000313" key="3">
    <source>
        <dbReference type="EMBL" id="OLS61444.1"/>
    </source>
</evidence>
<comment type="caution">
    <text evidence="3">The sequence shown here is derived from an EMBL/GenBank/DDBJ whole genome shotgun (WGS) entry which is preliminary data.</text>
</comment>
<dbReference type="InterPro" id="IPR052345">
    <property type="entry name" value="Rad_response_metalloprotease"/>
</dbReference>
<comment type="similarity">
    <text evidence="1">Belongs to the short-chain fatty acyl-CoA assimilation regulator (ScfR) family.</text>
</comment>
<sequence length="370" mass="40728">MNDISDFNPARLVLARQRRGWTKKSLADATLLSSKTISLYESGDQLPTEESLGNIAQALGFPITFFSGRDVEAPTEENASFRSFSRMTAGQRDAALAAGGIAYMLSDWIDSRFNLPSPMVPDCSGMDPEAAAEAVRVEWGLGQLPIRNLVHLLELKGVRVFSLAEETNQVNAFSCWRKGTTPFVFLNTQKSAEASRFDAAHELGHLVLHRHGSNKGKEVENEANAFASAFLMPYQSILAHGWNIRSVKDIVRAKKLWNVSAMALAYRLHKTSVLSEWIYRSICIELSTMGARTQEPESSQRETSQVLQKVLGLARDTGRSLSGIARELDVAVDDLIPILFSMAPVAISGDLAAQPVTVPRKKPNLRLVKT</sequence>
<dbReference type="Gene3D" id="1.10.260.40">
    <property type="entry name" value="lambda repressor-like DNA-binding domains"/>
    <property type="match status" value="1"/>
</dbReference>
<evidence type="ECO:0000313" key="4">
    <source>
        <dbReference type="Proteomes" id="UP000186736"/>
    </source>
</evidence>
<proteinExistence type="inferred from homology"/>
<dbReference type="CDD" id="cd00093">
    <property type="entry name" value="HTH_XRE"/>
    <property type="match status" value="1"/>
</dbReference>
<dbReference type="PANTHER" id="PTHR43236">
    <property type="entry name" value="ANTITOXIN HIGA1"/>
    <property type="match status" value="1"/>
</dbReference>
<accession>A0A1Q9R212</accession>
<dbReference type="InterPro" id="IPR010359">
    <property type="entry name" value="IrrE_HExxH"/>
</dbReference>
<dbReference type="RefSeq" id="WP_075804446.1">
    <property type="nucleotide sequence ID" value="NZ_MKZO01000032.1"/>
</dbReference>
<dbReference type="Proteomes" id="UP000186736">
    <property type="component" value="Unassembled WGS sequence"/>
</dbReference>
<dbReference type="SMART" id="SM00530">
    <property type="entry name" value="HTH_XRE"/>
    <property type="match status" value="1"/>
</dbReference>
<name>A0A1Q9R212_PSEPU</name>
<dbReference type="PANTHER" id="PTHR43236:SF1">
    <property type="entry name" value="BLL7220 PROTEIN"/>
    <property type="match status" value="1"/>
</dbReference>
<reference evidence="3 4" key="1">
    <citation type="submission" date="2016-10" db="EMBL/GenBank/DDBJ databases">
        <title>Genome Sequence of Pseudomonas putida GM4FR.</title>
        <authorList>
            <person name="Poehlein A."/>
            <person name="Wemheuer F."/>
            <person name="Hollensteiner J."/>
            <person name="Wemheuer B."/>
        </authorList>
    </citation>
    <scope>NUCLEOTIDE SEQUENCE [LARGE SCALE GENOMIC DNA]</scope>
    <source>
        <strain evidence="3 4">GM4FR</strain>
    </source>
</reference>
<gene>
    <name evidence="3" type="ORF">PSEMO_36590</name>
</gene>
<evidence type="ECO:0000259" key="2">
    <source>
        <dbReference type="PROSITE" id="PS50943"/>
    </source>
</evidence>
<dbReference type="Pfam" id="PF01381">
    <property type="entry name" value="HTH_3"/>
    <property type="match status" value="1"/>
</dbReference>
<dbReference type="EMBL" id="MKZO01000032">
    <property type="protein sequence ID" value="OLS61444.1"/>
    <property type="molecule type" value="Genomic_DNA"/>
</dbReference>
<protein>
    <recommendedName>
        <fullName evidence="2">HTH cro/C1-type domain-containing protein</fullName>
    </recommendedName>
</protein>
<evidence type="ECO:0000256" key="1">
    <source>
        <dbReference type="ARBA" id="ARBA00007227"/>
    </source>
</evidence>
<dbReference type="InterPro" id="IPR001387">
    <property type="entry name" value="Cro/C1-type_HTH"/>
</dbReference>
<dbReference type="SUPFAM" id="SSF47413">
    <property type="entry name" value="lambda repressor-like DNA-binding domains"/>
    <property type="match status" value="1"/>
</dbReference>
<dbReference type="Pfam" id="PF06114">
    <property type="entry name" value="Peptidase_M78"/>
    <property type="match status" value="1"/>
</dbReference>
<dbReference type="GO" id="GO:0003677">
    <property type="term" value="F:DNA binding"/>
    <property type="evidence" value="ECO:0007669"/>
    <property type="project" value="InterPro"/>
</dbReference>
<dbReference type="Gene3D" id="1.10.10.2910">
    <property type="match status" value="1"/>
</dbReference>